<dbReference type="STRING" id="36022.A0A061AWZ1"/>
<evidence type="ECO:0000256" key="8">
    <source>
        <dbReference type="SAM" id="MobiDB-lite"/>
    </source>
</evidence>
<evidence type="ECO:0000256" key="9">
    <source>
        <dbReference type="SAM" id="Phobius"/>
    </source>
</evidence>
<feature type="transmembrane region" description="Helical" evidence="9">
    <location>
        <begin position="403"/>
        <end position="422"/>
    </location>
</feature>
<evidence type="ECO:0000256" key="4">
    <source>
        <dbReference type="ARBA" id="ARBA00022692"/>
    </source>
</evidence>
<dbReference type="InterPro" id="IPR004762">
    <property type="entry name" value="Amino_acid_permease_fungi"/>
</dbReference>
<name>A0A061AWZ1_CYBFA</name>
<keyword evidence="13" id="KW-1185">Reference proteome</keyword>
<dbReference type="GO" id="GO:0016020">
    <property type="term" value="C:membrane"/>
    <property type="evidence" value="ECO:0007669"/>
    <property type="project" value="UniProtKB-SubCell"/>
</dbReference>
<dbReference type="NCBIfam" id="TIGR00913">
    <property type="entry name" value="2A0310"/>
    <property type="match status" value="1"/>
</dbReference>
<evidence type="ECO:0000259" key="10">
    <source>
        <dbReference type="Pfam" id="PF00324"/>
    </source>
</evidence>
<dbReference type="AlphaFoldDB" id="A0A061AWZ1"/>
<dbReference type="FunFam" id="1.20.1740.10:FF:000017">
    <property type="entry name" value="Amino acid permease"/>
    <property type="match status" value="1"/>
</dbReference>
<keyword evidence="3" id="KW-0813">Transport</keyword>
<sequence length="581" mass="63672">MSGTITNVASSTPSKQSTTDARTVEVKPQRNFLVTYIVSFKRAEDKRTEQEKAAYDAMTDVEKAIHNTTYSGLQEKMSFRHLIMIAVGGAVGTGLFVNSGASLNTGGPASLIIGWIIVATMMLSTCMALAELCVAFPVAGGFTTYATRFIDPSIGFALGWNYYINWAIMVPLQLVAAAMTIKYWNADINSTIWVVVFYLLIWLLNMLDVKYYAESEVILSMVKIIAIAAFFILGIILVCGGGPQGGYLGVQYWYSPGAFSHGFKGVCSVFVTAAFSFGGVELVGMAAAETTNPIKTIPRACKQTFWLVTCLYVITLLLIGLLVPYNDARLLSGDTFASVSPFVIAIQNAGISGLPSVMNVVILIAVLSVANSSVYASARILAGLAEAGHAPKFLTYIDRTGRPLWATIVTLLFGLLCFVASSDKEAEIFLWFSALCGLSTFFAWMTICFSHIRFRAALDSQGRGTDGLAYISQFGVGGSWYSFFMNILVIGVQFWVALFPGSRADVKSFFAVFLSLLIFLACYLGHKIVTKNWILLIRASEINIDNNRSPEQLEEDRLAIREAKEKAAGYPLWKRTYYFWC</sequence>
<comment type="subcellular location">
    <subcellularLocation>
        <location evidence="1">Membrane</location>
        <topology evidence="1">Multi-pass membrane protein</topology>
    </subcellularLocation>
</comment>
<evidence type="ECO:0000313" key="12">
    <source>
        <dbReference type="EMBL" id="ONH65593.1"/>
    </source>
</evidence>
<evidence type="ECO:0000256" key="1">
    <source>
        <dbReference type="ARBA" id="ARBA00004141"/>
    </source>
</evidence>
<keyword evidence="4 9" id="KW-0812">Transmembrane</keyword>
<dbReference type="GO" id="GO:0015171">
    <property type="term" value="F:amino acid transmembrane transporter activity"/>
    <property type="evidence" value="ECO:0007669"/>
    <property type="project" value="TreeGrafter"/>
</dbReference>
<feature type="compositionally biased region" description="Polar residues" evidence="8">
    <location>
        <begin position="1"/>
        <end position="21"/>
    </location>
</feature>
<keyword evidence="5" id="KW-0029">Amino-acid transport</keyword>
<feature type="transmembrane region" description="Helical" evidence="9">
    <location>
        <begin position="508"/>
        <end position="526"/>
    </location>
</feature>
<dbReference type="InterPro" id="IPR004841">
    <property type="entry name" value="AA-permease/SLC12A_dom"/>
</dbReference>
<dbReference type="EMBL" id="MPUK01000010">
    <property type="protein sequence ID" value="ONH65593.1"/>
    <property type="molecule type" value="Genomic_DNA"/>
</dbReference>
<reference evidence="11" key="1">
    <citation type="journal article" date="2014" name="Genome Announc.">
        <title>Genome sequence of the yeast Cyberlindnera fabianii (Hansenula fabianii).</title>
        <authorList>
            <person name="Freel K.C."/>
            <person name="Sarilar V."/>
            <person name="Neuveglise C."/>
            <person name="Devillers H."/>
            <person name="Friedrich A."/>
            <person name="Schacherer J."/>
        </authorList>
    </citation>
    <scope>NUCLEOTIDE SEQUENCE</scope>
    <source>
        <strain evidence="11">YJS4271</strain>
    </source>
</reference>
<keyword evidence="6 9" id="KW-1133">Transmembrane helix</keyword>
<feature type="transmembrane region" description="Helical" evidence="9">
    <location>
        <begin position="82"/>
        <end position="101"/>
    </location>
</feature>
<feature type="region of interest" description="Disordered" evidence="8">
    <location>
        <begin position="1"/>
        <end position="23"/>
    </location>
</feature>
<dbReference type="Proteomes" id="UP000189513">
    <property type="component" value="Unassembled WGS sequence"/>
</dbReference>
<evidence type="ECO:0000313" key="11">
    <source>
        <dbReference type="EMBL" id="CDR39234.1"/>
    </source>
</evidence>
<dbReference type="Gene3D" id="1.20.1740.10">
    <property type="entry name" value="Amino acid/polyamine transporter I"/>
    <property type="match status" value="1"/>
</dbReference>
<dbReference type="PANTHER" id="PTHR43341">
    <property type="entry name" value="AMINO ACID PERMEASE"/>
    <property type="match status" value="1"/>
</dbReference>
<dbReference type="PIRSF" id="PIRSF006060">
    <property type="entry name" value="AA_transporter"/>
    <property type="match status" value="1"/>
</dbReference>
<feature type="transmembrane region" description="Helical" evidence="9">
    <location>
        <begin position="221"/>
        <end position="243"/>
    </location>
</feature>
<dbReference type="OMA" id="SVANTCV"/>
<evidence type="ECO:0000256" key="2">
    <source>
        <dbReference type="ARBA" id="ARBA00006983"/>
    </source>
</evidence>
<dbReference type="EMBL" id="LK052888">
    <property type="protein sequence ID" value="CDR39234.1"/>
    <property type="molecule type" value="Genomic_DNA"/>
</dbReference>
<evidence type="ECO:0000313" key="13">
    <source>
        <dbReference type="Proteomes" id="UP000189513"/>
    </source>
</evidence>
<proteinExistence type="inferred from homology"/>
<organism evidence="11">
    <name type="scientific">Cyberlindnera fabianii</name>
    <name type="common">Yeast</name>
    <name type="synonym">Hansenula fabianii</name>
    <dbReference type="NCBI Taxonomy" id="36022"/>
    <lineage>
        <taxon>Eukaryota</taxon>
        <taxon>Fungi</taxon>
        <taxon>Dikarya</taxon>
        <taxon>Ascomycota</taxon>
        <taxon>Saccharomycotina</taxon>
        <taxon>Saccharomycetes</taxon>
        <taxon>Phaffomycetales</taxon>
        <taxon>Phaffomycetaceae</taxon>
        <taxon>Cyberlindnera</taxon>
    </lineage>
</organism>
<dbReference type="PROSITE" id="PS00218">
    <property type="entry name" value="AMINO_ACID_PERMEASE_1"/>
    <property type="match status" value="1"/>
</dbReference>
<dbReference type="OrthoDB" id="3900342at2759"/>
<feature type="transmembrane region" description="Helical" evidence="9">
    <location>
        <begin position="470"/>
        <end position="496"/>
    </location>
</feature>
<evidence type="ECO:0000256" key="7">
    <source>
        <dbReference type="ARBA" id="ARBA00023136"/>
    </source>
</evidence>
<dbReference type="PANTHER" id="PTHR43341:SF13">
    <property type="entry name" value="HISTIDINE PERMEASE"/>
    <property type="match status" value="1"/>
</dbReference>
<feature type="transmembrane region" description="Helical" evidence="9">
    <location>
        <begin position="163"/>
        <end position="184"/>
    </location>
</feature>
<dbReference type="Pfam" id="PF00324">
    <property type="entry name" value="AA_permease"/>
    <property type="match status" value="1"/>
</dbReference>
<reference evidence="13" key="2">
    <citation type="journal article" date="2017" name="Genome Announc.">
        <title>Genome sequences of Cyberlindnera fabianii 65, Pichia kudriavzevii 129, and Saccharomyces cerevisiae 131 isolated from fermented masau fruits in Zimbabwe.</title>
        <authorList>
            <person name="van Rijswijck I.M.H."/>
            <person name="Derks M.F.L."/>
            <person name="Abee T."/>
            <person name="de Ridder D."/>
            <person name="Smid E.J."/>
        </authorList>
    </citation>
    <scope>NUCLEOTIDE SEQUENCE [LARGE SCALE GENOMIC DNA]</scope>
    <source>
        <strain evidence="13">65</strain>
    </source>
</reference>
<comment type="similarity">
    <text evidence="2">Belongs to the amino acid-polyamine-organocation (APC) superfamily. YAT (TC 2.A.3.10) family.</text>
</comment>
<feature type="transmembrane region" description="Helical" evidence="9">
    <location>
        <begin position="113"/>
        <end position="142"/>
    </location>
</feature>
<accession>A0A061AWZ1</accession>
<keyword evidence="7 9" id="KW-0472">Membrane</keyword>
<evidence type="ECO:0000256" key="3">
    <source>
        <dbReference type="ARBA" id="ARBA00022448"/>
    </source>
</evidence>
<feature type="transmembrane region" description="Helical" evidence="9">
    <location>
        <begin position="428"/>
        <end position="449"/>
    </location>
</feature>
<feature type="domain" description="Amino acid permease/ SLC12A" evidence="10">
    <location>
        <begin position="81"/>
        <end position="535"/>
    </location>
</feature>
<feature type="transmembrane region" description="Helical" evidence="9">
    <location>
        <begin position="360"/>
        <end position="382"/>
    </location>
</feature>
<evidence type="ECO:0000256" key="5">
    <source>
        <dbReference type="ARBA" id="ARBA00022970"/>
    </source>
</evidence>
<gene>
    <name evidence="12" type="ORF">BON22_4569</name>
    <name evidence="11" type="ORF">CYFA0S_03e01156g</name>
</gene>
<evidence type="ECO:0000256" key="6">
    <source>
        <dbReference type="ARBA" id="ARBA00022989"/>
    </source>
</evidence>
<feature type="transmembrane region" description="Helical" evidence="9">
    <location>
        <begin position="305"/>
        <end position="325"/>
    </location>
</feature>
<feature type="transmembrane region" description="Helical" evidence="9">
    <location>
        <begin position="263"/>
        <end position="284"/>
    </location>
</feature>
<dbReference type="VEuPathDB" id="FungiDB:BON22_4569"/>
<feature type="transmembrane region" description="Helical" evidence="9">
    <location>
        <begin position="190"/>
        <end position="209"/>
    </location>
</feature>
<dbReference type="InterPro" id="IPR004840">
    <property type="entry name" value="Amino_acid_permease_CS"/>
</dbReference>
<protein>
    <submittedName>
        <fullName evidence="11">CYFA0S03e01156g1_1</fullName>
    </submittedName>
    <submittedName>
        <fullName evidence="12">Histidine permease</fullName>
    </submittedName>
</protein>
<reference evidence="12" key="3">
    <citation type="submission" date="2017-01" db="EMBL/GenBank/DDBJ databases">
        <authorList>
            <person name="Mah S.A."/>
            <person name="Swanson W.J."/>
            <person name="Moy G.W."/>
            <person name="Vacquier V.D."/>
        </authorList>
    </citation>
    <scope>NUCLEOTIDE SEQUENCE [LARGE SCALE GENOMIC DNA]</scope>
    <source>
        <strain evidence="12">65</strain>
    </source>
</reference>
<dbReference type="InterPro" id="IPR050524">
    <property type="entry name" value="APC_YAT"/>
</dbReference>